<dbReference type="Proteomes" id="UP000272908">
    <property type="component" value="Unassembled WGS sequence"/>
</dbReference>
<dbReference type="Gene3D" id="3.30.70.100">
    <property type="match status" value="1"/>
</dbReference>
<sequence>MAKDRITRIYRVRIHPKLRDEFEPLFASVARASVAGAPGCMQVTIGWPVPQTPDDYAMISEWDSAENLTRFIGPDWSQAHIPDGMAHFVADCAVQHFQHPAHA</sequence>
<dbReference type="EMBL" id="UIHC01000013">
    <property type="protein sequence ID" value="SUZ31955.1"/>
    <property type="molecule type" value="Genomic_DNA"/>
</dbReference>
<organism evidence="2 3">
    <name type="scientific">Roseinatronobacter ekhonensis</name>
    <dbReference type="NCBI Taxonomy" id="254356"/>
    <lineage>
        <taxon>Bacteria</taxon>
        <taxon>Pseudomonadati</taxon>
        <taxon>Pseudomonadota</taxon>
        <taxon>Alphaproteobacteria</taxon>
        <taxon>Rhodobacterales</taxon>
        <taxon>Paracoccaceae</taxon>
        <taxon>Roseinatronobacter</taxon>
    </lineage>
</organism>
<keyword evidence="3" id="KW-1185">Reference proteome</keyword>
<dbReference type="SUPFAM" id="SSF54909">
    <property type="entry name" value="Dimeric alpha+beta barrel"/>
    <property type="match status" value="1"/>
</dbReference>
<reference evidence="3" key="1">
    <citation type="submission" date="2018-08" db="EMBL/GenBank/DDBJ databases">
        <authorList>
            <person name="Rodrigo-Torres L."/>
            <person name="Arahal R. D."/>
            <person name="Lucena T."/>
        </authorList>
    </citation>
    <scope>NUCLEOTIDE SEQUENCE [LARGE SCALE GENOMIC DNA]</scope>
    <source>
        <strain evidence="3">CECT 7235</strain>
    </source>
</reference>
<dbReference type="InterPro" id="IPR011008">
    <property type="entry name" value="Dimeric_a/b-barrel"/>
</dbReference>
<dbReference type="AlphaFoldDB" id="A0A3B0M7I8"/>
<gene>
    <name evidence="2" type="ORF">ROE7235_01706</name>
</gene>
<name>A0A3B0M7I8_9RHOB</name>
<dbReference type="InterPro" id="IPR007138">
    <property type="entry name" value="ABM_dom"/>
</dbReference>
<evidence type="ECO:0000259" key="1">
    <source>
        <dbReference type="Pfam" id="PF03992"/>
    </source>
</evidence>
<accession>A0A3B0M7I8</accession>
<dbReference type="RefSeq" id="WP_121094583.1">
    <property type="nucleotide sequence ID" value="NZ_UIHC01000013.1"/>
</dbReference>
<protein>
    <recommendedName>
        <fullName evidence="1">ABM domain-containing protein</fullName>
    </recommendedName>
</protein>
<proteinExistence type="predicted"/>
<dbReference type="OrthoDB" id="582415at2"/>
<feature type="domain" description="ABM" evidence="1">
    <location>
        <begin position="6"/>
        <end position="70"/>
    </location>
</feature>
<evidence type="ECO:0000313" key="2">
    <source>
        <dbReference type="EMBL" id="SUZ31955.1"/>
    </source>
</evidence>
<evidence type="ECO:0000313" key="3">
    <source>
        <dbReference type="Proteomes" id="UP000272908"/>
    </source>
</evidence>
<dbReference type="Pfam" id="PF03992">
    <property type="entry name" value="ABM"/>
    <property type="match status" value="1"/>
</dbReference>